<dbReference type="Gene3D" id="3.40.50.10190">
    <property type="entry name" value="BRCT domain"/>
    <property type="match status" value="1"/>
</dbReference>
<dbReference type="InterPro" id="IPR036420">
    <property type="entry name" value="BRCT_dom_sf"/>
</dbReference>
<name>A0ABV0PUW6_9TELE</name>
<dbReference type="CDD" id="cd17728">
    <property type="entry name" value="BRCT_TopBP1_rpt8"/>
    <property type="match status" value="1"/>
</dbReference>
<evidence type="ECO:0000313" key="2">
    <source>
        <dbReference type="Proteomes" id="UP001476798"/>
    </source>
</evidence>
<organism evidence="1 2">
    <name type="scientific">Goodea atripinnis</name>
    <dbReference type="NCBI Taxonomy" id="208336"/>
    <lineage>
        <taxon>Eukaryota</taxon>
        <taxon>Metazoa</taxon>
        <taxon>Chordata</taxon>
        <taxon>Craniata</taxon>
        <taxon>Vertebrata</taxon>
        <taxon>Euteleostomi</taxon>
        <taxon>Actinopterygii</taxon>
        <taxon>Neopterygii</taxon>
        <taxon>Teleostei</taxon>
        <taxon>Neoteleostei</taxon>
        <taxon>Acanthomorphata</taxon>
        <taxon>Ovalentaria</taxon>
        <taxon>Atherinomorphae</taxon>
        <taxon>Cyprinodontiformes</taxon>
        <taxon>Goodeidae</taxon>
        <taxon>Goodea</taxon>
    </lineage>
</organism>
<accession>A0ABV0PUW6</accession>
<feature type="non-terminal residue" evidence="1">
    <location>
        <position position="1"/>
    </location>
</feature>
<protein>
    <submittedName>
        <fullName evidence="1">Uncharacterized protein</fullName>
    </submittedName>
</protein>
<keyword evidence="2" id="KW-1185">Reference proteome</keyword>
<gene>
    <name evidence="1" type="ORF">GOODEAATRI_002972</name>
</gene>
<dbReference type="Proteomes" id="UP001476798">
    <property type="component" value="Unassembled WGS sequence"/>
</dbReference>
<comment type="caution">
    <text evidence="1">The sequence shown here is derived from an EMBL/GenBank/DDBJ whole genome shotgun (WGS) entry which is preliminary data.</text>
</comment>
<evidence type="ECO:0000313" key="1">
    <source>
        <dbReference type="EMBL" id="MEQ2187274.1"/>
    </source>
</evidence>
<dbReference type="InterPro" id="IPR049936">
    <property type="entry name" value="TopBP1_BRCT_8"/>
</dbReference>
<reference evidence="1 2" key="1">
    <citation type="submission" date="2021-06" db="EMBL/GenBank/DDBJ databases">
        <authorList>
            <person name="Palmer J.M."/>
        </authorList>
    </citation>
    <scope>NUCLEOTIDE SEQUENCE [LARGE SCALE GENOMIC DNA]</scope>
    <source>
        <strain evidence="1 2">GA_2019</strain>
        <tissue evidence="1">Muscle</tissue>
    </source>
</reference>
<proteinExistence type="predicted"/>
<sequence length="217" mass="23626">VLPSPSPSLYREATHLFADFSRLKPGDFRVDIAEATAQGVSCLKPEYIADYLMQVIMLGPGVESSSFFIIASLHPPVRDNYLKGFKPAVSFYHDPPIREETAAVLIKILCPSTLPEKSSCWWVAPAHRATADRCFITGGGRGGKGGLLLHVRVYLWRQHRERKGGFTCPGVRRGEAPCACSPSGPGYPHSDSVRGSAGFSFKRLLSAGTGNMCAWMV</sequence>
<dbReference type="EMBL" id="JAHRIO010090071">
    <property type="protein sequence ID" value="MEQ2187274.1"/>
    <property type="molecule type" value="Genomic_DNA"/>
</dbReference>